<evidence type="ECO:0000313" key="1">
    <source>
        <dbReference type="EMBL" id="DAD50866.1"/>
    </source>
</evidence>
<dbReference type="KEGG" id="vg:80398192"/>
<evidence type="ECO:0000313" key="2">
    <source>
        <dbReference type="Proteomes" id="UP000681977"/>
    </source>
</evidence>
<gene>
    <name evidence="1" type="primary">SRR5466729_1_1</name>
</gene>
<protein>
    <submittedName>
        <fullName evidence="1">Uncharacterized protein</fullName>
    </submittedName>
</protein>
<dbReference type="Proteomes" id="UP000681977">
    <property type="component" value="Segment"/>
</dbReference>
<dbReference type="GeneID" id="80398192"/>
<dbReference type="EMBL" id="BK013650">
    <property type="protein sequence ID" value="DAD50866.1"/>
    <property type="molecule type" value="Genomic_RNA"/>
</dbReference>
<reference evidence="1" key="1">
    <citation type="submission" date="2020-09" db="EMBL/GenBank/DDBJ databases">
        <title>Leviviricetes taxonomy.</title>
        <authorList>
            <person name="Stockdale S.R."/>
            <person name="Callanan J."/>
            <person name="Adriaenssens E.M."/>
            <person name="Kuhn J.H."/>
            <person name="Rumnieks J."/>
            <person name="Shkoporov A."/>
            <person name="Draper L.A."/>
            <person name="Ross P."/>
            <person name="Hill C."/>
        </authorList>
    </citation>
    <scope>NUCLEOTIDE SEQUENCE</scope>
</reference>
<organism evidence="1 2">
    <name type="scientific">ssRNA phage SRR5466729_1</name>
    <dbReference type="NCBI Taxonomy" id="2786444"/>
    <lineage>
        <taxon>Viruses</taxon>
        <taxon>Riboviria</taxon>
        <taxon>Orthornavirae</taxon>
        <taxon>Lenarviricota</taxon>
        <taxon>Leviviricetes</taxon>
        <taxon>Norzivirales</taxon>
        <taxon>Fiersviridae</taxon>
        <taxon>Cintrevirus</taxon>
        <taxon>Cintrevirus pelocola</taxon>
    </lineage>
</organism>
<accession>A0A8S5L178</accession>
<keyword evidence="2" id="KW-1185">Reference proteome</keyword>
<dbReference type="RefSeq" id="YP_010769231.1">
    <property type="nucleotide sequence ID" value="NC_073915.1"/>
</dbReference>
<name>A0A8S5L178_9VIRU</name>
<sequence>MPVCTSFIVGIVLATPVATEIFYVESNRSILDPAEAVKALEPFASIRNTSNEVKRTVAKALPVSPACMTYGSEVQGDLLSEATK</sequence>
<proteinExistence type="predicted"/>